<proteinExistence type="inferred from homology"/>
<evidence type="ECO:0000313" key="8">
    <source>
        <dbReference type="EMBL" id="CAD5220540.1"/>
    </source>
</evidence>
<dbReference type="EMBL" id="CAJFCW020000004">
    <property type="protein sequence ID" value="CAG9113842.1"/>
    <property type="molecule type" value="Genomic_DNA"/>
</dbReference>
<evidence type="ECO:0000256" key="6">
    <source>
        <dbReference type="ARBA" id="ARBA00023242"/>
    </source>
</evidence>
<dbReference type="GO" id="GO:0005669">
    <property type="term" value="C:transcription factor TFIID complex"/>
    <property type="evidence" value="ECO:0007669"/>
    <property type="project" value="InterPro"/>
</dbReference>
<dbReference type="GO" id="GO:0046982">
    <property type="term" value="F:protein heterodimerization activity"/>
    <property type="evidence" value="ECO:0007669"/>
    <property type="project" value="InterPro"/>
</dbReference>
<dbReference type="Proteomes" id="UP000783686">
    <property type="component" value="Unassembled WGS sequence"/>
</dbReference>
<dbReference type="InterPro" id="IPR009072">
    <property type="entry name" value="Histone-fold"/>
</dbReference>
<comment type="caution">
    <text evidence="8">The sequence shown here is derived from an EMBL/GenBank/DDBJ whole genome shotgun (WGS) entry which is preliminary data.</text>
</comment>
<evidence type="ECO:0000256" key="4">
    <source>
        <dbReference type="ARBA" id="ARBA00023015"/>
    </source>
</evidence>
<dbReference type="AlphaFoldDB" id="A0A811KXH3"/>
<dbReference type="Pfam" id="PF10406">
    <property type="entry name" value="TAF8_C"/>
    <property type="match status" value="1"/>
</dbReference>
<evidence type="ECO:0000259" key="7">
    <source>
        <dbReference type="SMART" id="SM00576"/>
    </source>
</evidence>
<feature type="domain" description="Bromodomain associated" evidence="7">
    <location>
        <begin position="32"/>
        <end position="108"/>
    </location>
</feature>
<dbReference type="Pfam" id="PF07524">
    <property type="entry name" value="Bromo_TP"/>
    <property type="match status" value="1"/>
</dbReference>
<dbReference type="SMART" id="SM00576">
    <property type="entry name" value="BTP"/>
    <property type="match status" value="1"/>
</dbReference>
<dbReference type="CDD" id="cd08049">
    <property type="entry name" value="TAF8"/>
    <property type="match status" value="1"/>
</dbReference>
<keyword evidence="5" id="KW-0804">Transcription</keyword>
<dbReference type="Gene3D" id="1.10.20.10">
    <property type="entry name" value="Histone, subunit A"/>
    <property type="match status" value="1"/>
</dbReference>
<evidence type="ECO:0000256" key="1">
    <source>
        <dbReference type="ARBA" id="ARBA00004123"/>
    </source>
</evidence>
<evidence type="ECO:0000256" key="3">
    <source>
        <dbReference type="ARBA" id="ARBA00017307"/>
    </source>
</evidence>
<comment type="subcellular location">
    <subcellularLocation>
        <location evidence="1">Nucleus</location>
    </subcellularLocation>
</comment>
<dbReference type="InterPro" id="IPR037818">
    <property type="entry name" value="TAF8"/>
</dbReference>
<dbReference type="EMBL" id="CAJFDH010000004">
    <property type="protein sequence ID" value="CAD5220540.1"/>
    <property type="molecule type" value="Genomic_DNA"/>
</dbReference>
<dbReference type="PANTHER" id="PTHR46469:SF1">
    <property type="entry name" value="TRANSCRIPTION INITIATION FACTOR TFIID SUBUNIT 8"/>
    <property type="match status" value="1"/>
</dbReference>
<name>A0A811KXH3_9BILA</name>
<dbReference type="PANTHER" id="PTHR46469">
    <property type="entry name" value="TRANSCRIPTION INITIATION FACTOR TFIID SUBUNIT 8"/>
    <property type="match status" value="1"/>
</dbReference>
<keyword evidence="4" id="KW-0805">Transcription regulation</keyword>
<dbReference type="Proteomes" id="UP000614601">
    <property type="component" value="Unassembled WGS sequence"/>
</dbReference>
<protein>
    <recommendedName>
        <fullName evidence="3">Transcription initiation factor TFIID subunit 8</fullName>
    </recommendedName>
</protein>
<organism evidence="8 9">
    <name type="scientific">Bursaphelenchus okinawaensis</name>
    <dbReference type="NCBI Taxonomy" id="465554"/>
    <lineage>
        <taxon>Eukaryota</taxon>
        <taxon>Metazoa</taxon>
        <taxon>Ecdysozoa</taxon>
        <taxon>Nematoda</taxon>
        <taxon>Chromadorea</taxon>
        <taxon>Rhabditida</taxon>
        <taxon>Tylenchina</taxon>
        <taxon>Tylenchomorpha</taxon>
        <taxon>Aphelenchoidea</taxon>
        <taxon>Aphelenchoididae</taxon>
        <taxon>Bursaphelenchus</taxon>
    </lineage>
</organism>
<dbReference type="InterPro" id="IPR019473">
    <property type="entry name" value="TFIID_su8_C"/>
</dbReference>
<gene>
    <name evidence="8" type="ORF">BOKJ2_LOCUS8995</name>
</gene>
<dbReference type="InterPro" id="IPR006565">
    <property type="entry name" value="BTP"/>
</dbReference>
<dbReference type="GO" id="GO:0006367">
    <property type="term" value="P:transcription initiation at RNA polymerase II promoter"/>
    <property type="evidence" value="ECO:0007669"/>
    <property type="project" value="TreeGrafter"/>
</dbReference>
<keyword evidence="9" id="KW-1185">Reference proteome</keyword>
<accession>A0A811KXH3</accession>
<evidence type="ECO:0000256" key="5">
    <source>
        <dbReference type="ARBA" id="ARBA00023163"/>
    </source>
</evidence>
<evidence type="ECO:0000256" key="2">
    <source>
        <dbReference type="ARBA" id="ARBA00008767"/>
    </source>
</evidence>
<reference evidence="8" key="1">
    <citation type="submission" date="2020-09" db="EMBL/GenBank/DDBJ databases">
        <authorList>
            <person name="Kikuchi T."/>
        </authorList>
    </citation>
    <scope>NUCLEOTIDE SEQUENCE</scope>
    <source>
        <strain evidence="8">SH1</strain>
    </source>
</reference>
<evidence type="ECO:0000313" key="9">
    <source>
        <dbReference type="Proteomes" id="UP000614601"/>
    </source>
</evidence>
<comment type="similarity">
    <text evidence="2">Belongs to the TAF8 family.</text>
</comment>
<dbReference type="OrthoDB" id="2193813at2759"/>
<sequence length="385" mass="44909">MRASSRVGHSATPTESRQRHERGVAVNALFIDHAFVKIMRQAVAAIFLQNKIECATTSALDVLGNLAAMHMNEICRKTRLLLENSGRSKVTAHDVEMACRDLEIFIGDLCDYIQRFLFDSNYPYIPEPRTIVKRAPEVAMHIGDAPARPSHIPSFLPPFPDPHTYIRTPINIEPDISYVRHRELCAKNKRDTDYTLITYFTTRHPTVSLFRKYEEDVRAAARDELRRREERRKERIEARVLALRRQRLERDLSLVQASNLPEDFLEEDHGNQETNNYDIVEERNLIEDEIRLEELTETQETENSLVRRKLRPAFQIFLPFKDDRPYLNALLPFDYGENKEKDKNFMLNIDKKVPSIQDGTTLMEEQVLVHKSSKKAKKKSETQYE</sequence>
<keyword evidence="6" id="KW-0539">Nucleus</keyword>